<dbReference type="Proteomes" id="UP001165960">
    <property type="component" value="Unassembled WGS sequence"/>
</dbReference>
<reference evidence="1" key="1">
    <citation type="submission" date="2022-04" db="EMBL/GenBank/DDBJ databases">
        <title>Genome of the entomopathogenic fungus Entomophthora muscae.</title>
        <authorList>
            <person name="Elya C."/>
            <person name="Lovett B.R."/>
            <person name="Lee E."/>
            <person name="Macias A.M."/>
            <person name="Hajek A.E."/>
            <person name="De Bivort B.L."/>
            <person name="Kasson M.T."/>
            <person name="De Fine Licht H.H."/>
            <person name="Stajich J.E."/>
        </authorList>
    </citation>
    <scope>NUCLEOTIDE SEQUENCE</scope>
    <source>
        <strain evidence="1">Berkeley</strain>
    </source>
</reference>
<evidence type="ECO:0000313" key="1">
    <source>
        <dbReference type="EMBL" id="KAJ9062849.1"/>
    </source>
</evidence>
<comment type="caution">
    <text evidence="1">The sequence shown here is derived from an EMBL/GenBank/DDBJ whole genome shotgun (WGS) entry which is preliminary data.</text>
</comment>
<dbReference type="EMBL" id="QTSX02004988">
    <property type="protein sequence ID" value="KAJ9062849.1"/>
    <property type="molecule type" value="Genomic_DNA"/>
</dbReference>
<name>A0ACC2SKQ6_9FUNG</name>
<proteinExistence type="predicted"/>
<keyword evidence="2" id="KW-1185">Reference proteome</keyword>
<evidence type="ECO:0000313" key="2">
    <source>
        <dbReference type="Proteomes" id="UP001165960"/>
    </source>
</evidence>
<protein>
    <submittedName>
        <fullName evidence="1">Uncharacterized protein</fullName>
    </submittedName>
</protein>
<accession>A0ACC2SKQ6</accession>
<gene>
    <name evidence="1" type="ORF">DSO57_1006297</name>
</gene>
<organism evidence="1 2">
    <name type="scientific">Entomophthora muscae</name>
    <dbReference type="NCBI Taxonomy" id="34485"/>
    <lineage>
        <taxon>Eukaryota</taxon>
        <taxon>Fungi</taxon>
        <taxon>Fungi incertae sedis</taxon>
        <taxon>Zoopagomycota</taxon>
        <taxon>Entomophthoromycotina</taxon>
        <taxon>Entomophthoromycetes</taxon>
        <taxon>Entomophthorales</taxon>
        <taxon>Entomophthoraceae</taxon>
        <taxon>Entomophthora</taxon>
    </lineage>
</organism>
<sequence>MAFQARPASPVGVQPDSGMGRDMHDDACTWHQDMPLESWEEWKVEAKKRFIGYEPNPFHLLNQVKISQFTTMQAFIVKFQECANKVLAQLTRGYEVPVLQSPSVSWIVARDQLEGVVIL</sequence>